<reference evidence="2 3" key="1">
    <citation type="submission" date="2023-01" db="EMBL/GenBank/DDBJ databases">
        <title>Novel diversity within Roseofilum (Cyanobacteria; Desertifilaceae) from marine benthic mats with descriptions of four novel species.</title>
        <authorList>
            <person name="Wang Y."/>
            <person name="Berthold D.E."/>
            <person name="Hu J."/>
            <person name="Lefler F.W."/>
            <person name="Laughinghouse H.D. IV."/>
        </authorList>
    </citation>
    <scope>NUCLEOTIDE SEQUENCE [LARGE SCALE GENOMIC DNA]</scope>
    <source>
        <strain evidence="2 3">BLCC-M143</strain>
    </source>
</reference>
<keyword evidence="1" id="KW-0472">Membrane</keyword>
<dbReference type="PANTHER" id="PTHR37185:SF3">
    <property type="entry name" value="MEMBRANE PROTEIN"/>
    <property type="match status" value="1"/>
</dbReference>
<sequence length="219" mass="24834">MEKMEELNSPQSRNSELTLALVESAFLASTSSLIWLVNYYFPPGPLLRFFCALPIALSYLRWGPRTAWMTFVVTGLLLTVLMGPTRSILFLMPYGLLGVQLGFMWRRRANWELSIGIGSILGSLGFFFNIWLVSILLGEDLWLYSTVQVTNLLDWVFLRLGLLIEPSITLVQAIAIVMVWLNNLIYLFVVHLIASLLLQKLGNPIPAPPSWVEVMLEEE</sequence>
<feature type="transmembrane region" description="Helical" evidence="1">
    <location>
        <begin position="68"/>
        <end position="92"/>
    </location>
</feature>
<dbReference type="PANTHER" id="PTHR37185">
    <property type="entry name" value="MEMBRANE PROTEIN"/>
    <property type="match status" value="1"/>
</dbReference>
<evidence type="ECO:0000313" key="2">
    <source>
        <dbReference type="EMBL" id="MDJ1181729.1"/>
    </source>
</evidence>
<keyword evidence="1" id="KW-0812">Transmembrane</keyword>
<feature type="transmembrane region" description="Helical" evidence="1">
    <location>
        <begin position="170"/>
        <end position="194"/>
    </location>
</feature>
<accession>A0ABT7BT68</accession>
<evidence type="ECO:0000313" key="3">
    <source>
        <dbReference type="Proteomes" id="UP001232992"/>
    </source>
</evidence>
<keyword evidence="3" id="KW-1185">Reference proteome</keyword>
<name>A0ABT7BT68_9CYAN</name>
<dbReference type="Proteomes" id="UP001232992">
    <property type="component" value="Unassembled WGS sequence"/>
</dbReference>
<feature type="transmembrane region" description="Helical" evidence="1">
    <location>
        <begin position="113"/>
        <end position="135"/>
    </location>
</feature>
<evidence type="ECO:0000256" key="1">
    <source>
        <dbReference type="SAM" id="Phobius"/>
    </source>
</evidence>
<gene>
    <name evidence="2" type="ORF">PMH09_00850</name>
</gene>
<dbReference type="EMBL" id="JAQOSQ010000001">
    <property type="protein sequence ID" value="MDJ1181729.1"/>
    <property type="molecule type" value="Genomic_DNA"/>
</dbReference>
<proteinExistence type="predicted"/>
<comment type="caution">
    <text evidence="2">The sequence shown here is derived from an EMBL/GenBank/DDBJ whole genome shotgun (WGS) entry which is preliminary data.</text>
</comment>
<dbReference type="InterPro" id="IPR018710">
    <property type="entry name" value="DUF2232"/>
</dbReference>
<protein>
    <submittedName>
        <fullName evidence="2">DUF2232 domain-containing protein</fullName>
    </submittedName>
</protein>
<dbReference type="Pfam" id="PF09991">
    <property type="entry name" value="DUF2232"/>
    <property type="match status" value="1"/>
</dbReference>
<organism evidence="2 3">
    <name type="scientific">Roseofilum casamattae BLCC-M143</name>
    <dbReference type="NCBI Taxonomy" id="3022442"/>
    <lineage>
        <taxon>Bacteria</taxon>
        <taxon>Bacillati</taxon>
        <taxon>Cyanobacteriota</taxon>
        <taxon>Cyanophyceae</taxon>
        <taxon>Desertifilales</taxon>
        <taxon>Desertifilaceae</taxon>
        <taxon>Roseofilum</taxon>
        <taxon>Roseofilum casamattae</taxon>
    </lineage>
</organism>
<keyword evidence="1" id="KW-1133">Transmembrane helix</keyword>
<feature type="transmembrane region" description="Helical" evidence="1">
    <location>
        <begin position="20"/>
        <end position="41"/>
    </location>
</feature>